<evidence type="ECO:0000256" key="1">
    <source>
        <dbReference type="SAM" id="MobiDB-lite"/>
    </source>
</evidence>
<feature type="compositionally biased region" description="Low complexity" evidence="1">
    <location>
        <begin position="54"/>
        <end position="63"/>
    </location>
</feature>
<feature type="compositionally biased region" description="Basic and acidic residues" evidence="1">
    <location>
        <begin position="42"/>
        <end position="53"/>
    </location>
</feature>
<feature type="region of interest" description="Disordered" evidence="1">
    <location>
        <begin position="1"/>
        <end position="122"/>
    </location>
</feature>
<sequence>MAMDPPPAKKRRPMVPLFGAPGAEPSNGQASNGSKDAVGEAQSDKAVEAEPAKVEAPAEAPKASTPEEKSAPPEKPALPKEEPVLLASAKAQEPSTADAKVAKEAANGSFPPKVREKKASRSVEQLPPASVYGFDGGLKEESRGKAIALRLEPLKEGLPEYEKVLGEQKQAVSIGTNRGKVDVAVRDEAVSKKHLSLSLVGIKGELALCVLETTLAGCKSACSPQVIESRKVEKRVQM</sequence>
<name>A0AA36MML0_9DINO</name>
<evidence type="ECO:0000313" key="2">
    <source>
        <dbReference type="EMBL" id="CAJ1378239.1"/>
    </source>
</evidence>
<dbReference type="AlphaFoldDB" id="A0AA36MML0"/>
<protein>
    <submittedName>
        <fullName evidence="2">Uncharacterized protein</fullName>
    </submittedName>
</protein>
<reference evidence="2" key="1">
    <citation type="submission" date="2023-08" db="EMBL/GenBank/DDBJ databases">
        <authorList>
            <person name="Chen Y."/>
            <person name="Shah S."/>
            <person name="Dougan E. K."/>
            <person name="Thang M."/>
            <person name="Chan C."/>
        </authorList>
    </citation>
    <scope>NUCLEOTIDE SEQUENCE</scope>
</reference>
<accession>A0AA36MML0</accession>
<organism evidence="2 3">
    <name type="scientific">Effrenium voratum</name>
    <dbReference type="NCBI Taxonomy" id="2562239"/>
    <lineage>
        <taxon>Eukaryota</taxon>
        <taxon>Sar</taxon>
        <taxon>Alveolata</taxon>
        <taxon>Dinophyceae</taxon>
        <taxon>Suessiales</taxon>
        <taxon>Symbiodiniaceae</taxon>
        <taxon>Effrenium</taxon>
    </lineage>
</organism>
<comment type="caution">
    <text evidence="2">The sequence shown here is derived from an EMBL/GenBank/DDBJ whole genome shotgun (WGS) entry which is preliminary data.</text>
</comment>
<gene>
    <name evidence="2" type="ORF">EVOR1521_LOCUS6834</name>
</gene>
<dbReference type="Proteomes" id="UP001178507">
    <property type="component" value="Unassembled WGS sequence"/>
</dbReference>
<feature type="compositionally biased region" description="Basic and acidic residues" evidence="1">
    <location>
        <begin position="65"/>
        <end position="83"/>
    </location>
</feature>
<keyword evidence="3" id="KW-1185">Reference proteome</keyword>
<evidence type="ECO:0000313" key="3">
    <source>
        <dbReference type="Proteomes" id="UP001178507"/>
    </source>
</evidence>
<proteinExistence type="predicted"/>
<dbReference type="EMBL" id="CAUJNA010000524">
    <property type="protein sequence ID" value="CAJ1378239.1"/>
    <property type="molecule type" value="Genomic_DNA"/>
</dbReference>